<feature type="compositionally biased region" description="Polar residues" evidence="1">
    <location>
        <begin position="110"/>
        <end position="120"/>
    </location>
</feature>
<evidence type="ECO:0000313" key="4">
    <source>
        <dbReference type="Proteomes" id="UP000649617"/>
    </source>
</evidence>
<feature type="compositionally biased region" description="Acidic residues" evidence="1">
    <location>
        <begin position="28"/>
        <end position="84"/>
    </location>
</feature>
<name>A0A812LA25_SYMPI</name>
<dbReference type="OrthoDB" id="44841at2759"/>
<sequence>MCEEDEEEEAAYKQRMEDAAKRMSAIDGMDDLLAELLDEGEQEEAQEEGEEEVQEEPDEEQEEAEEEVDEEQANQGDEVVDAESEQPQAVPELSAEAEAAGLPEAAISATSAAGPNQPETAETPAVQGESKPAEAQGDEGDAADEVTDQAETKKRRRRKKPKEDQTDESQAVVEDGSAEVEPTKGEAGQEVDSATVRVDAGHEEGGGGQAEEHASVAVSTERKQSLAPAAEVDGRQRAETKDQAAKEEEEATKAQTERHSVKVAATAPAQPEAKKPEESEEADPGPGPSAGSEAEEFETFECKAGNDVQELGIFPAAFPPDPVEIYSVTEGSWAAGQGVVAGDILVAINGQAVPDKKDMKRLMRERPLRLTFQRPAFETPEESADETTAFECRAGPDVQDLGIYPAAFPPEAMQVASVAPGSWAAMQGVSPGDELVEIGGQQVQDMTAKEAKRAMRERPLLLVFHRADPGDSSVPTSPPSPAPRKSRKSKAPEVDDALTQARKSLAAILPEGMNPLSGAVSSSTRKSRRADSADGPSKVGFQEAEEDGDGWDDDDDDDWKQPAPAKKGDKGGAKDKKDDKKSDKKVDKKEKDSKADKSKQGKSESDKAKDKDKSKESKEKGKEKAKEPSKEKDKKDDPPPLIAYASANEVRLGFKVDWPPNPCYVNKVDRNSWAEMAQVEVGLRLDRAGGKDVAKMSKDKLKKILDETRPLELAFVKDKKKKKPPAAKPENDGMLGGMFG</sequence>
<feature type="compositionally biased region" description="Low complexity" evidence="1">
    <location>
        <begin position="91"/>
        <end position="109"/>
    </location>
</feature>
<feature type="compositionally biased region" description="Low complexity" evidence="1">
    <location>
        <begin position="262"/>
        <end position="271"/>
    </location>
</feature>
<dbReference type="InterPro" id="IPR041489">
    <property type="entry name" value="PDZ_6"/>
</dbReference>
<feature type="compositionally biased region" description="Basic and acidic residues" evidence="1">
    <location>
        <begin position="232"/>
        <end position="260"/>
    </location>
</feature>
<dbReference type="SUPFAM" id="SSF50156">
    <property type="entry name" value="PDZ domain-like"/>
    <property type="match status" value="3"/>
</dbReference>
<feature type="compositionally biased region" description="Acidic residues" evidence="1">
    <location>
        <begin position="136"/>
        <end position="148"/>
    </location>
</feature>
<gene>
    <name evidence="3" type="ORF">SPIL2461_LOCUS4204</name>
</gene>
<reference evidence="3" key="1">
    <citation type="submission" date="2021-02" db="EMBL/GenBank/DDBJ databases">
        <authorList>
            <person name="Dougan E. K."/>
            <person name="Rhodes N."/>
            <person name="Thang M."/>
            <person name="Chan C."/>
        </authorList>
    </citation>
    <scope>NUCLEOTIDE SEQUENCE</scope>
</reference>
<feature type="region of interest" description="Disordered" evidence="1">
    <location>
        <begin position="717"/>
        <end position="740"/>
    </location>
</feature>
<dbReference type="Proteomes" id="UP000649617">
    <property type="component" value="Unassembled WGS sequence"/>
</dbReference>
<feature type="compositionally biased region" description="Acidic residues" evidence="1">
    <location>
        <begin position="543"/>
        <end position="558"/>
    </location>
</feature>
<organism evidence="3 4">
    <name type="scientific">Symbiodinium pilosum</name>
    <name type="common">Dinoflagellate</name>
    <dbReference type="NCBI Taxonomy" id="2952"/>
    <lineage>
        <taxon>Eukaryota</taxon>
        <taxon>Sar</taxon>
        <taxon>Alveolata</taxon>
        <taxon>Dinophyceae</taxon>
        <taxon>Suessiales</taxon>
        <taxon>Symbiodiniaceae</taxon>
        <taxon>Symbiodinium</taxon>
    </lineage>
</organism>
<evidence type="ECO:0000256" key="1">
    <source>
        <dbReference type="SAM" id="MobiDB-lite"/>
    </source>
</evidence>
<feature type="compositionally biased region" description="Basic and acidic residues" evidence="1">
    <location>
        <begin position="566"/>
        <end position="638"/>
    </location>
</feature>
<dbReference type="SMART" id="SM00228">
    <property type="entry name" value="PDZ"/>
    <property type="match status" value="3"/>
</dbReference>
<dbReference type="PANTHER" id="PTHR36812:SF9">
    <property type="entry name" value="MYB-LIKE PROTEIN X ISOFORM X1"/>
    <property type="match status" value="1"/>
</dbReference>
<accession>A0A812LA25</accession>
<keyword evidence="4" id="KW-1185">Reference proteome</keyword>
<dbReference type="InterPro" id="IPR001478">
    <property type="entry name" value="PDZ"/>
</dbReference>
<dbReference type="PROSITE" id="PS50106">
    <property type="entry name" value="PDZ"/>
    <property type="match status" value="1"/>
</dbReference>
<dbReference type="PANTHER" id="PTHR36812">
    <property type="entry name" value="NEUROFILAMENT TRIPLET M PROTEIN-LIKE PROTEIN"/>
    <property type="match status" value="1"/>
</dbReference>
<proteinExistence type="predicted"/>
<feature type="compositionally biased region" description="Basic and acidic residues" evidence="1">
    <location>
        <begin position="10"/>
        <end position="21"/>
    </location>
</feature>
<feature type="domain" description="PDZ" evidence="2">
    <location>
        <begin position="415"/>
        <end position="457"/>
    </location>
</feature>
<comment type="caution">
    <text evidence="3">The sequence shown here is derived from an EMBL/GenBank/DDBJ whole genome shotgun (WGS) entry which is preliminary data.</text>
</comment>
<feature type="region of interest" description="Disordered" evidence="1">
    <location>
        <begin position="465"/>
        <end position="643"/>
    </location>
</feature>
<dbReference type="EMBL" id="CAJNIZ010005421">
    <property type="protein sequence ID" value="CAE7241678.1"/>
    <property type="molecule type" value="Genomic_DNA"/>
</dbReference>
<dbReference type="AlphaFoldDB" id="A0A812LA25"/>
<evidence type="ECO:0000313" key="3">
    <source>
        <dbReference type="EMBL" id="CAE7241678.1"/>
    </source>
</evidence>
<dbReference type="Pfam" id="PF17820">
    <property type="entry name" value="PDZ_6"/>
    <property type="match status" value="2"/>
</dbReference>
<protein>
    <recommendedName>
        <fullName evidence="2">PDZ domain-containing protein</fullName>
    </recommendedName>
</protein>
<feature type="region of interest" description="Disordered" evidence="1">
    <location>
        <begin position="1"/>
        <end position="301"/>
    </location>
</feature>
<dbReference type="Gene3D" id="2.30.42.10">
    <property type="match status" value="2"/>
</dbReference>
<dbReference type="InterPro" id="IPR036034">
    <property type="entry name" value="PDZ_sf"/>
</dbReference>
<evidence type="ECO:0000259" key="2">
    <source>
        <dbReference type="PROSITE" id="PS50106"/>
    </source>
</evidence>
<feature type="compositionally biased region" description="Basic and acidic residues" evidence="1">
    <location>
        <begin position="199"/>
        <end position="224"/>
    </location>
</feature>